<dbReference type="Pfam" id="PF14392">
    <property type="entry name" value="zf-CCHC_4"/>
    <property type="match status" value="1"/>
</dbReference>
<proteinExistence type="predicted"/>
<dbReference type="AlphaFoldDB" id="A0A6J0NSG8"/>
<sequence>MSAAMDRALMALSLDEEDEPFNMPDLPGFSSREENTLSLLGRVLNPECQKMPGLIITMPRKWHKEGKVRGVALSRERFQFIFNNEHDLRDVLDKGVQTYNEWPIVLERWVEDPPDDYLQYVPLWVRIGNIPVNYYSSEAIGALGDIVGKVDVVAFDPSKPIIHDYVRVRVFFNVANPLRTSKIINLKGGKTANIHFTYENIQKRCFTCFRMNHEKGSCPLTVRQRKEEAETRRNKILAEREQAKLFLSKDDPLKGVLDESQVGINPLTGRPKIALPVLEEMRRYLIASEGEDIAIREERVRTSVKEAETDPVLQRSVLRLEPIPTITRDLNKGKGFVFDYTSDKKGCQSKSLPQTSEKLMSGAIKAGQRSQILSAPLLLEYGRTEESTSSTSKGFNDFPTVFSAGSCQASPSGEVIKKYQRRRRPSKAKRAVKKASLNSIVVQPGPLEMIEHRDGKQVVGSKKRKCEGQNEEGSRTTVVKNQKVIPNEGSPTA</sequence>
<name>A0A6J0NSG8_RAPSA</name>
<evidence type="ECO:0000259" key="2">
    <source>
        <dbReference type="Pfam" id="PF14111"/>
    </source>
</evidence>
<dbReference type="PANTHER" id="PTHR31286">
    <property type="entry name" value="GLYCINE-RICH CELL WALL STRUCTURAL PROTEIN 1.8-LIKE"/>
    <property type="match status" value="1"/>
</dbReference>
<evidence type="ECO:0000313" key="5">
    <source>
        <dbReference type="RefSeq" id="XP_018487624.1"/>
    </source>
</evidence>
<gene>
    <name evidence="5" type="primary">LOC108858157</name>
</gene>
<dbReference type="OrthoDB" id="852325at2759"/>
<dbReference type="KEGG" id="rsz:108858157"/>
<reference evidence="4" key="1">
    <citation type="journal article" date="2019" name="Database">
        <title>The radish genome database (RadishGD): an integrated information resource for radish genomics.</title>
        <authorList>
            <person name="Yu H.J."/>
            <person name="Baek S."/>
            <person name="Lee Y.J."/>
            <person name="Cho A."/>
            <person name="Mun J.H."/>
        </authorList>
    </citation>
    <scope>NUCLEOTIDE SEQUENCE [LARGE SCALE GENOMIC DNA]</scope>
    <source>
        <strain evidence="4">cv. WK10039</strain>
    </source>
</reference>
<feature type="region of interest" description="Disordered" evidence="1">
    <location>
        <begin position="454"/>
        <end position="493"/>
    </location>
</feature>
<dbReference type="RefSeq" id="XP_018487624.1">
    <property type="nucleotide sequence ID" value="XM_018632122.1"/>
</dbReference>
<organism evidence="4 5">
    <name type="scientific">Raphanus sativus</name>
    <name type="common">Radish</name>
    <name type="synonym">Raphanus raphanistrum var. sativus</name>
    <dbReference type="NCBI Taxonomy" id="3726"/>
    <lineage>
        <taxon>Eukaryota</taxon>
        <taxon>Viridiplantae</taxon>
        <taxon>Streptophyta</taxon>
        <taxon>Embryophyta</taxon>
        <taxon>Tracheophyta</taxon>
        <taxon>Spermatophyta</taxon>
        <taxon>Magnoliopsida</taxon>
        <taxon>eudicotyledons</taxon>
        <taxon>Gunneridae</taxon>
        <taxon>Pentapetalae</taxon>
        <taxon>rosids</taxon>
        <taxon>malvids</taxon>
        <taxon>Brassicales</taxon>
        <taxon>Brassicaceae</taxon>
        <taxon>Brassiceae</taxon>
        <taxon>Raphanus</taxon>
    </lineage>
</organism>
<dbReference type="InterPro" id="IPR040256">
    <property type="entry name" value="At4g02000-like"/>
</dbReference>
<dbReference type="Pfam" id="PF14111">
    <property type="entry name" value="DUF4283"/>
    <property type="match status" value="1"/>
</dbReference>
<keyword evidence="4" id="KW-1185">Reference proteome</keyword>
<protein>
    <submittedName>
        <fullName evidence="5">Uncharacterized protein LOC108858157</fullName>
    </submittedName>
</protein>
<dbReference type="GeneID" id="108858157"/>
<dbReference type="Proteomes" id="UP000504610">
    <property type="component" value="Chromosome 5"/>
</dbReference>
<evidence type="ECO:0000259" key="3">
    <source>
        <dbReference type="Pfam" id="PF14392"/>
    </source>
</evidence>
<reference evidence="5" key="2">
    <citation type="submission" date="2025-08" db="UniProtKB">
        <authorList>
            <consortium name="RefSeq"/>
        </authorList>
    </citation>
    <scope>IDENTIFICATION</scope>
    <source>
        <tissue evidence="5">Leaf</tissue>
    </source>
</reference>
<dbReference type="InterPro" id="IPR025558">
    <property type="entry name" value="DUF4283"/>
</dbReference>
<feature type="domain" description="DUF4283" evidence="2">
    <location>
        <begin position="33"/>
        <end position="112"/>
    </location>
</feature>
<dbReference type="InterPro" id="IPR025836">
    <property type="entry name" value="Zn_knuckle_CX2CX4HX4C"/>
</dbReference>
<dbReference type="PANTHER" id="PTHR31286:SF178">
    <property type="entry name" value="DUF4283 DOMAIN-CONTAINING PROTEIN"/>
    <property type="match status" value="1"/>
</dbReference>
<evidence type="ECO:0000256" key="1">
    <source>
        <dbReference type="SAM" id="MobiDB-lite"/>
    </source>
</evidence>
<evidence type="ECO:0000313" key="4">
    <source>
        <dbReference type="Proteomes" id="UP000504610"/>
    </source>
</evidence>
<feature type="domain" description="Zinc knuckle CX2CX4HX4C" evidence="3">
    <location>
        <begin position="174"/>
        <end position="219"/>
    </location>
</feature>
<accession>A0A6J0NSG8</accession>